<dbReference type="Gene3D" id="2.60.210.10">
    <property type="entry name" value="Apoptosis, Tumor Necrosis Factor Receptor Associated Protein 2, Chain A"/>
    <property type="match status" value="1"/>
</dbReference>
<dbReference type="InterPro" id="IPR002083">
    <property type="entry name" value="MATH/TRAF_dom"/>
</dbReference>
<organism evidence="2 3">
    <name type="scientific">Oedothorax gibbosus</name>
    <dbReference type="NCBI Taxonomy" id="931172"/>
    <lineage>
        <taxon>Eukaryota</taxon>
        <taxon>Metazoa</taxon>
        <taxon>Ecdysozoa</taxon>
        <taxon>Arthropoda</taxon>
        <taxon>Chelicerata</taxon>
        <taxon>Arachnida</taxon>
        <taxon>Araneae</taxon>
        <taxon>Araneomorphae</taxon>
        <taxon>Entelegynae</taxon>
        <taxon>Araneoidea</taxon>
        <taxon>Linyphiidae</taxon>
        <taxon>Erigoninae</taxon>
        <taxon>Oedothorax</taxon>
    </lineage>
</organism>
<dbReference type="Pfam" id="PF22486">
    <property type="entry name" value="MATH_2"/>
    <property type="match status" value="1"/>
</dbReference>
<accession>A0AAV6U8K3</accession>
<feature type="domain" description="MATH" evidence="1">
    <location>
        <begin position="9"/>
        <end position="62"/>
    </location>
</feature>
<dbReference type="PROSITE" id="PS50144">
    <property type="entry name" value="MATH"/>
    <property type="match status" value="1"/>
</dbReference>
<dbReference type="InterPro" id="IPR008974">
    <property type="entry name" value="TRAF-like"/>
</dbReference>
<evidence type="ECO:0000313" key="3">
    <source>
        <dbReference type="Proteomes" id="UP000827092"/>
    </source>
</evidence>
<evidence type="ECO:0000259" key="1">
    <source>
        <dbReference type="PROSITE" id="PS50144"/>
    </source>
</evidence>
<dbReference type="SUPFAM" id="SSF49599">
    <property type="entry name" value="TRAF domain-like"/>
    <property type="match status" value="1"/>
</dbReference>
<dbReference type="Proteomes" id="UP000827092">
    <property type="component" value="Unassembled WGS sequence"/>
</dbReference>
<dbReference type="EMBL" id="JAFNEN010000594">
    <property type="protein sequence ID" value="KAG8179971.1"/>
    <property type="molecule type" value="Genomic_DNA"/>
</dbReference>
<keyword evidence="3" id="KW-1185">Reference proteome</keyword>
<reference evidence="2 3" key="1">
    <citation type="journal article" date="2022" name="Nat. Ecol. Evol.">
        <title>A masculinizing supergene underlies an exaggerated male reproductive morph in a spider.</title>
        <authorList>
            <person name="Hendrickx F."/>
            <person name="De Corte Z."/>
            <person name="Sonet G."/>
            <person name="Van Belleghem S.M."/>
            <person name="Kostlbacher S."/>
            <person name="Vangestel C."/>
        </authorList>
    </citation>
    <scope>NUCLEOTIDE SEQUENCE [LARGE SCALE GENOMIC DNA]</scope>
    <source>
        <strain evidence="2">W744_W776</strain>
    </source>
</reference>
<dbReference type="AlphaFoldDB" id="A0AAV6U8K3"/>
<comment type="caution">
    <text evidence="2">The sequence shown here is derived from an EMBL/GenBank/DDBJ whole genome shotgun (WGS) entry which is preliminary data.</text>
</comment>
<gene>
    <name evidence="2" type="ORF">JTE90_016304</name>
</gene>
<protein>
    <recommendedName>
        <fullName evidence="1">MATH domain-containing protein</fullName>
    </recommendedName>
</protein>
<name>A0AAV6U8K3_9ARAC</name>
<evidence type="ECO:0000313" key="2">
    <source>
        <dbReference type="EMBL" id="KAG8179971.1"/>
    </source>
</evidence>
<proteinExistence type="predicted"/>
<sequence>MDQASEDYGFTFVWKIHNYSYCVQKVGEYLCSPDFSVNNCEWNVNLFPRGTEETPDCIGIALYKSASEIPMKMHLVLSISTDAGPLKETGILKYSFEACSTVTGTEVESLKVPVIHIRENIMYCNKDTVTVKCKIVQVDDVPLKCKKICSAYTINDVQKFTYNWNVNTVSDKREKKIDTKEWNLFNSFFTISPLKGYSDEETFEIVIKLAMAYQLHFSSCTLSLLDAEKVLQSIRNEHWFEKSETEQIRIDAALHESFSIVPVYQVLMHKRVK</sequence>
<dbReference type="CDD" id="cd00121">
    <property type="entry name" value="MATH"/>
    <property type="match status" value="1"/>
</dbReference>